<comment type="caution">
    <text evidence="2">The sequence shown here is derived from an EMBL/GenBank/DDBJ whole genome shotgun (WGS) entry which is preliminary data.</text>
</comment>
<gene>
    <name evidence="2" type="ORF">PGLA1383_LOCUS4580</name>
    <name evidence="3" type="ORF">PGLA2088_LOCUS37658</name>
</gene>
<sequence length="310" mass="33644">MVPSLLSSEVAAAGRACVVPTSVIRLRLPQQLINKRAVRSLDSAVQQAQMHLLLRAELEGFGPVLKATPGGDGSAEEEVEVRFFAVQSAMAAKDYFGNRCVFLSTIEQPPGLDSDFHSRMPDPPPGITQSQKLATESLPGMVRQKGQLSIPNQLNWETLASGREKRRELLLRGLPRRLCNRVSFMQILEEAGLSVHVVKMQAVASKKVSQVGSMILRVADASSSVGKVARFFHGRQFGPRSLPVSVSFSEESTCHTACDPELKSPNSATTSPTLTYQDGSSFSFGRRTSSEFSEKSTPSATPRKLLQSGD</sequence>
<dbReference type="EMBL" id="CAJNNW010032522">
    <property type="protein sequence ID" value="CAE8713763.1"/>
    <property type="molecule type" value="Genomic_DNA"/>
</dbReference>
<reference evidence="2" key="1">
    <citation type="submission" date="2021-02" db="EMBL/GenBank/DDBJ databases">
        <authorList>
            <person name="Dougan E. K."/>
            <person name="Rhodes N."/>
            <person name="Thang M."/>
            <person name="Chan C."/>
        </authorList>
    </citation>
    <scope>NUCLEOTIDE SEQUENCE</scope>
</reference>
<dbReference type="Proteomes" id="UP000654075">
    <property type="component" value="Unassembled WGS sequence"/>
</dbReference>
<feature type="region of interest" description="Disordered" evidence="1">
    <location>
        <begin position="259"/>
        <end position="310"/>
    </location>
</feature>
<protein>
    <submittedName>
        <fullName evidence="2">Uncharacterized protein</fullName>
    </submittedName>
</protein>
<name>A0A813DCP7_POLGL</name>
<organism evidence="2 4">
    <name type="scientific">Polarella glacialis</name>
    <name type="common">Dinoflagellate</name>
    <dbReference type="NCBI Taxonomy" id="89957"/>
    <lineage>
        <taxon>Eukaryota</taxon>
        <taxon>Sar</taxon>
        <taxon>Alveolata</taxon>
        <taxon>Dinophyceae</taxon>
        <taxon>Suessiales</taxon>
        <taxon>Suessiaceae</taxon>
        <taxon>Polarella</taxon>
    </lineage>
</organism>
<feature type="compositionally biased region" description="Polar residues" evidence="1">
    <location>
        <begin position="264"/>
        <end position="278"/>
    </location>
</feature>
<dbReference type="AlphaFoldDB" id="A0A813DCP7"/>
<evidence type="ECO:0000313" key="4">
    <source>
        <dbReference type="Proteomes" id="UP000654075"/>
    </source>
</evidence>
<keyword evidence="4" id="KW-1185">Reference proteome</keyword>
<evidence type="ECO:0000313" key="3">
    <source>
        <dbReference type="EMBL" id="CAE8713763.1"/>
    </source>
</evidence>
<proteinExistence type="predicted"/>
<evidence type="ECO:0000313" key="2">
    <source>
        <dbReference type="EMBL" id="CAE8585677.1"/>
    </source>
</evidence>
<accession>A0A813DCP7</accession>
<dbReference type="Proteomes" id="UP000626109">
    <property type="component" value="Unassembled WGS sequence"/>
</dbReference>
<dbReference type="EMBL" id="CAJNNV010001731">
    <property type="protein sequence ID" value="CAE8585677.1"/>
    <property type="molecule type" value="Genomic_DNA"/>
</dbReference>
<evidence type="ECO:0000256" key="1">
    <source>
        <dbReference type="SAM" id="MobiDB-lite"/>
    </source>
</evidence>